<proteinExistence type="predicted"/>
<dbReference type="OrthoDB" id="9985567at2759"/>
<protein>
    <submittedName>
        <fullName evidence="2">Uncharacterized protein</fullName>
    </submittedName>
</protein>
<dbReference type="EMBL" id="CAJNOM010000187">
    <property type="protein sequence ID" value="CAF1198618.1"/>
    <property type="molecule type" value="Genomic_DNA"/>
</dbReference>
<reference evidence="2" key="1">
    <citation type="submission" date="2021-02" db="EMBL/GenBank/DDBJ databases">
        <authorList>
            <person name="Nowell W R."/>
        </authorList>
    </citation>
    <scope>NUCLEOTIDE SEQUENCE</scope>
</reference>
<name>A0A814W7D8_9BILA</name>
<sequence>MATFFRSQYKTIGRFIQLSNRNLELGNVHSRNDYRTTEVSFIKEKFFLHIMALANILNERTARYFDLVNEPQTLKGIDGIPIADSEYKDFPANGTTVPTNWDVSFGDVLNWSKGRPTEAYFVMENRTLLKNPDRTGSGYLTIPFIVTRNTRNALMKYEYVIQGIGKDYVSTVEMHPDDIFIQKNWGSVPAEMHSRSVEFIYDPLEEFLYVNIPHTSKSKEFKLGSTTMKDIETWFTGALEDQSSFRVKYSFTGPHFQKYHDVYRLHTETLPLPKTWSAVPGTIDIGHDHSRGEWTFYGDRKHLNDAKKHVQEFYKDLSITIEDEPPHKVVSVV</sequence>
<dbReference type="EMBL" id="CAJNOM010000205">
    <property type="protein sequence ID" value="CAF1225128.1"/>
    <property type="molecule type" value="Genomic_DNA"/>
</dbReference>
<evidence type="ECO:0000313" key="1">
    <source>
        <dbReference type="EMBL" id="CAF0855214.1"/>
    </source>
</evidence>
<dbReference type="AlphaFoldDB" id="A0A814W7D8"/>
<organism evidence="2 4">
    <name type="scientific">Adineta steineri</name>
    <dbReference type="NCBI Taxonomy" id="433720"/>
    <lineage>
        <taxon>Eukaryota</taxon>
        <taxon>Metazoa</taxon>
        <taxon>Spiralia</taxon>
        <taxon>Gnathifera</taxon>
        <taxon>Rotifera</taxon>
        <taxon>Eurotatoria</taxon>
        <taxon>Bdelloidea</taxon>
        <taxon>Adinetida</taxon>
        <taxon>Adinetidae</taxon>
        <taxon>Adineta</taxon>
    </lineage>
</organism>
<evidence type="ECO:0000313" key="2">
    <source>
        <dbReference type="EMBL" id="CAF1198618.1"/>
    </source>
</evidence>
<evidence type="ECO:0000313" key="3">
    <source>
        <dbReference type="EMBL" id="CAF1225128.1"/>
    </source>
</evidence>
<dbReference type="Proteomes" id="UP000663877">
    <property type="component" value="Unassembled WGS sequence"/>
</dbReference>
<evidence type="ECO:0000313" key="4">
    <source>
        <dbReference type="Proteomes" id="UP000663832"/>
    </source>
</evidence>
<dbReference type="Proteomes" id="UP000663832">
    <property type="component" value="Unassembled WGS sequence"/>
</dbReference>
<keyword evidence="4" id="KW-1185">Reference proteome</keyword>
<gene>
    <name evidence="1" type="ORF">BJG266_LOCUS8068</name>
    <name evidence="2" type="ORF">QVE165_LOCUS25676</name>
    <name evidence="3" type="ORF">QVE165_LOCUS27120</name>
</gene>
<accession>A0A814W7D8</accession>
<comment type="caution">
    <text evidence="2">The sequence shown here is derived from an EMBL/GenBank/DDBJ whole genome shotgun (WGS) entry which is preliminary data.</text>
</comment>
<dbReference type="EMBL" id="CAJNOI010000025">
    <property type="protein sequence ID" value="CAF0855214.1"/>
    <property type="molecule type" value="Genomic_DNA"/>
</dbReference>